<reference evidence="3" key="1">
    <citation type="submission" date="2022-10" db="EMBL/GenBank/DDBJ databases">
        <title>The complete genomes of actinobacterial strains from the NBC collection.</title>
        <authorList>
            <person name="Joergensen T.S."/>
            <person name="Alvarez Arevalo M."/>
            <person name="Sterndorff E.B."/>
            <person name="Faurdal D."/>
            <person name="Vuksanovic O."/>
            <person name="Mourched A.-S."/>
            <person name="Charusanti P."/>
            <person name="Shaw S."/>
            <person name="Blin K."/>
            <person name="Weber T."/>
        </authorList>
    </citation>
    <scope>NUCLEOTIDE SEQUENCE</scope>
    <source>
        <strain evidence="3">NBC_01393</strain>
    </source>
</reference>
<name>A0AAU3IDA4_9ACTN</name>
<accession>A0AAU3IDA4</accession>
<keyword evidence="1" id="KW-0732">Signal</keyword>
<evidence type="ECO:0000313" key="3">
    <source>
        <dbReference type="EMBL" id="WTZ14277.1"/>
    </source>
</evidence>
<gene>
    <name evidence="3" type="ORF">OG699_43810</name>
</gene>
<dbReference type="Pfam" id="PF12697">
    <property type="entry name" value="Abhydrolase_6"/>
    <property type="match status" value="1"/>
</dbReference>
<evidence type="ECO:0000256" key="1">
    <source>
        <dbReference type="SAM" id="SignalP"/>
    </source>
</evidence>
<sequence>MPHLSPTIRRVPRKAGPVAALTTLLALGLPLTPAAASNTNDTKTAGPKPTIVLEHGAFADASGWNDVIRTLQNRGYTVHAPANPLRSLTGDTAYLKSFLATIPGSVVLVGHSYGGAVITGAATGNPAVKALVYIAAYAPDQGETVAQATALGGGTTDLLQHITARPFPGAATADADAYIDTAHFRQLFAQDLPAGQAARMATAQRPAAFATLAQPAGTPAWKTIPSWYLIARNDHTIPPAAERAMATRANAHTTEINSSHAVTDLILDAATS</sequence>
<dbReference type="InterPro" id="IPR000073">
    <property type="entry name" value="AB_hydrolase_1"/>
</dbReference>
<dbReference type="InterPro" id="IPR052897">
    <property type="entry name" value="Sec-Metab_Biosynth_Hydrolase"/>
</dbReference>
<dbReference type="GO" id="GO:0016787">
    <property type="term" value="F:hydrolase activity"/>
    <property type="evidence" value="ECO:0007669"/>
    <property type="project" value="UniProtKB-KW"/>
</dbReference>
<feature type="signal peptide" evidence="1">
    <location>
        <begin position="1"/>
        <end position="36"/>
    </location>
</feature>
<feature type="domain" description="AB hydrolase-1" evidence="2">
    <location>
        <begin position="51"/>
        <end position="262"/>
    </location>
</feature>
<keyword evidence="3" id="KW-0378">Hydrolase</keyword>
<dbReference type="PANTHER" id="PTHR37017">
    <property type="entry name" value="AB HYDROLASE-1 DOMAIN-CONTAINING PROTEIN-RELATED"/>
    <property type="match status" value="1"/>
</dbReference>
<dbReference type="SUPFAM" id="SSF53474">
    <property type="entry name" value="alpha/beta-Hydrolases"/>
    <property type="match status" value="1"/>
</dbReference>
<dbReference type="InterPro" id="IPR029058">
    <property type="entry name" value="AB_hydrolase_fold"/>
</dbReference>
<dbReference type="AlphaFoldDB" id="A0AAU3IDA4"/>
<protein>
    <submittedName>
        <fullName evidence="3">Alpha/beta hydrolase</fullName>
    </submittedName>
</protein>
<dbReference type="EMBL" id="CP109546">
    <property type="protein sequence ID" value="WTZ14277.1"/>
    <property type="molecule type" value="Genomic_DNA"/>
</dbReference>
<dbReference type="PANTHER" id="PTHR37017:SF11">
    <property type="entry name" value="ESTERASE_LIPASE_THIOESTERASE DOMAIN-CONTAINING PROTEIN"/>
    <property type="match status" value="1"/>
</dbReference>
<organism evidence="3">
    <name type="scientific">Streptomyces sp. NBC_01393</name>
    <dbReference type="NCBI Taxonomy" id="2903851"/>
    <lineage>
        <taxon>Bacteria</taxon>
        <taxon>Bacillati</taxon>
        <taxon>Actinomycetota</taxon>
        <taxon>Actinomycetes</taxon>
        <taxon>Kitasatosporales</taxon>
        <taxon>Streptomycetaceae</taxon>
        <taxon>Streptomyces</taxon>
    </lineage>
</organism>
<dbReference type="Gene3D" id="3.40.50.1820">
    <property type="entry name" value="alpha/beta hydrolase"/>
    <property type="match status" value="1"/>
</dbReference>
<feature type="chain" id="PRO_5043715754" evidence="1">
    <location>
        <begin position="37"/>
        <end position="272"/>
    </location>
</feature>
<proteinExistence type="predicted"/>
<evidence type="ECO:0000259" key="2">
    <source>
        <dbReference type="Pfam" id="PF12697"/>
    </source>
</evidence>